<evidence type="ECO:0000259" key="2">
    <source>
        <dbReference type="Pfam" id="PF03061"/>
    </source>
</evidence>
<dbReference type="InterPro" id="IPR006683">
    <property type="entry name" value="Thioestr_dom"/>
</dbReference>
<dbReference type="Gene3D" id="3.10.129.10">
    <property type="entry name" value="Hotdog Thioesterase"/>
    <property type="match status" value="1"/>
</dbReference>
<dbReference type="OrthoDB" id="9798208at2"/>
<dbReference type="CDD" id="cd03443">
    <property type="entry name" value="PaaI_thioesterase"/>
    <property type="match status" value="1"/>
</dbReference>
<evidence type="ECO:0000313" key="4">
    <source>
        <dbReference type="Proteomes" id="UP000318331"/>
    </source>
</evidence>
<protein>
    <submittedName>
        <fullName evidence="3">Uncharacterized protein (TIGR00369 family)</fullName>
    </submittedName>
</protein>
<dbReference type="GO" id="GO:0016289">
    <property type="term" value="F:acyl-CoA hydrolase activity"/>
    <property type="evidence" value="ECO:0007669"/>
    <property type="project" value="UniProtKB-ARBA"/>
</dbReference>
<evidence type="ECO:0000256" key="1">
    <source>
        <dbReference type="ARBA" id="ARBA00022801"/>
    </source>
</evidence>
<comment type="caution">
    <text evidence="3">The sequence shown here is derived from an EMBL/GenBank/DDBJ whole genome shotgun (WGS) entry which is preliminary data.</text>
</comment>
<feature type="domain" description="Thioesterase" evidence="2">
    <location>
        <begin position="57"/>
        <end position="126"/>
    </location>
</feature>
<gene>
    <name evidence="3" type="ORF">FB466_0176</name>
</gene>
<organism evidence="3 4">
    <name type="scientific">Klugiella xanthotipulae</name>
    <dbReference type="NCBI Taxonomy" id="244735"/>
    <lineage>
        <taxon>Bacteria</taxon>
        <taxon>Bacillati</taxon>
        <taxon>Actinomycetota</taxon>
        <taxon>Actinomycetes</taxon>
        <taxon>Micrococcales</taxon>
        <taxon>Microbacteriaceae</taxon>
        <taxon>Klugiella</taxon>
    </lineage>
</organism>
<dbReference type="AlphaFoldDB" id="A0A543I450"/>
<dbReference type="EMBL" id="VFPN01000001">
    <property type="protein sequence ID" value="TQM65376.1"/>
    <property type="molecule type" value="Genomic_DNA"/>
</dbReference>
<dbReference type="NCBIfam" id="TIGR00369">
    <property type="entry name" value="unchar_dom_1"/>
    <property type="match status" value="1"/>
</dbReference>
<reference evidence="3 4" key="1">
    <citation type="submission" date="2019-06" db="EMBL/GenBank/DDBJ databases">
        <title>Sequencing the genomes of 1000 actinobacteria strains.</title>
        <authorList>
            <person name="Klenk H.-P."/>
        </authorList>
    </citation>
    <scope>NUCLEOTIDE SEQUENCE [LARGE SCALE GENOMIC DNA]</scope>
    <source>
        <strain evidence="3 4">DSM 18031</strain>
    </source>
</reference>
<dbReference type="RefSeq" id="WP_141915098.1">
    <property type="nucleotide sequence ID" value="NZ_BAAAYS010000013.1"/>
</dbReference>
<evidence type="ECO:0000313" key="3">
    <source>
        <dbReference type="EMBL" id="TQM65376.1"/>
    </source>
</evidence>
<accession>A0A543I450</accession>
<dbReference type="InterPro" id="IPR029069">
    <property type="entry name" value="HotDog_dom_sf"/>
</dbReference>
<dbReference type="SUPFAM" id="SSF54637">
    <property type="entry name" value="Thioesterase/thiol ester dehydrase-isomerase"/>
    <property type="match status" value="1"/>
</dbReference>
<keyword evidence="4" id="KW-1185">Reference proteome</keyword>
<dbReference type="Proteomes" id="UP000318331">
    <property type="component" value="Unassembled WGS sequence"/>
</dbReference>
<keyword evidence="1" id="KW-0378">Hydrolase</keyword>
<dbReference type="InterPro" id="IPR003736">
    <property type="entry name" value="PAAI_dom"/>
</dbReference>
<sequence>MSEQTFDQIWTDFYDEVGIDMAATLSLEPVSGSPEAVSVRMPLTEANRQPAGMFSAPALFGLADITGTFLARYHVPEGVFPFAIQANINLLSNTGAGYATATATLVRAGRSVVVTQTEVRDDQGKLLTTVSATYLPKKVG</sequence>
<name>A0A543I450_9MICO</name>
<proteinExistence type="predicted"/>
<dbReference type="Pfam" id="PF03061">
    <property type="entry name" value="4HBT"/>
    <property type="match status" value="1"/>
</dbReference>